<sequence length="436" mass="49213">MIDNSIFENKKAAYLTLGCKLNFAETSAIGRQLSQVGVRRSRDGEVADICVINTCSVTEFADKKCRQAVRKMIKENPGAYVIVTGCYAQLKPEDIAGIKGVDIVLGSEQKLDVVAYLDELKKKDKGVVHTSKTNKIKSFVPSCSQDDRTRYFLKVQDGCDYFCSFCTIPFARGRSRNGSIESMVQQAKEVAEKGGKEIVLTGVNIGDFGRTTGETFFDLVKALDEVEGIERYRISSIEPNLLTDEIIQFVAQSKRFAPHFHIPLQSGSDAVLKLMRRRYDTALFRHKVEKIKSVMPDAFIGVDVIVGTRGETDEYFDEAKAFLESLDFSQLHVFTYSERPNTQALKIDHEVDPKTKHARCKALLDLSDEKLQAFYRSQQGTKRKVLFEHTQHDSVMYGFTENYIKVETQYHAHKANEIKMITLGDFNSVKTALTEI</sequence>
<keyword evidence="7" id="KW-0479">Metal-binding</keyword>
<evidence type="ECO:0000259" key="11">
    <source>
        <dbReference type="PROSITE" id="PS51918"/>
    </source>
</evidence>
<dbReference type="GO" id="GO:0046872">
    <property type="term" value="F:metal ion binding"/>
    <property type="evidence" value="ECO:0007669"/>
    <property type="project" value="UniProtKB-KW"/>
</dbReference>
<dbReference type="InterPro" id="IPR006467">
    <property type="entry name" value="MiaB-like_bact"/>
</dbReference>
<dbReference type="PROSITE" id="PS51918">
    <property type="entry name" value="RADICAL_SAM"/>
    <property type="match status" value="1"/>
</dbReference>
<evidence type="ECO:0000256" key="6">
    <source>
        <dbReference type="ARBA" id="ARBA00022694"/>
    </source>
</evidence>
<evidence type="ECO:0000313" key="12">
    <source>
        <dbReference type="EMBL" id="EGK05882.1"/>
    </source>
</evidence>
<dbReference type="Gene3D" id="3.40.50.12160">
    <property type="entry name" value="Methylthiotransferase, N-terminal domain"/>
    <property type="match status" value="1"/>
</dbReference>
<keyword evidence="9" id="KW-0411">Iron-sulfur</keyword>
<dbReference type="FunFam" id="3.80.30.20:FF:000006">
    <property type="entry name" value="MiaB-like tRNA modifying enzyme"/>
    <property type="match status" value="1"/>
</dbReference>
<dbReference type="InterPro" id="IPR020612">
    <property type="entry name" value="Methylthiotransferase_CS"/>
</dbReference>
<dbReference type="PANTHER" id="PTHR11918:SF45">
    <property type="entry name" value="THREONYLCARBAMOYLADENOSINE TRNA METHYLTHIOTRANSFERASE"/>
    <property type="match status" value="1"/>
</dbReference>
<dbReference type="PANTHER" id="PTHR11918">
    <property type="entry name" value="RADICAL SAM PROTEINS"/>
    <property type="match status" value="1"/>
</dbReference>
<evidence type="ECO:0000256" key="5">
    <source>
        <dbReference type="ARBA" id="ARBA00022691"/>
    </source>
</evidence>
<name>F8X266_9BACT</name>
<evidence type="ECO:0000256" key="7">
    <source>
        <dbReference type="ARBA" id="ARBA00022723"/>
    </source>
</evidence>
<keyword evidence="8" id="KW-0408">Iron</keyword>
<dbReference type="NCBIfam" id="TIGR01579">
    <property type="entry name" value="MiaB-like-C"/>
    <property type="match status" value="1"/>
</dbReference>
<evidence type="ECO:0000256" key="1">
    <source>
        <dbReference type="ARBA" id="ARBA00001966"/>
    </source>
</evidence>
<keyword evidence="13" id="KW-1185">Reference proteome</keyword>
<feature type="domain" description="MTTase N-terminal" evidence="10">
    <location>
        <begin position="10"/>
        <end position="122"/>
    </location>
</feature>
<keyword evidence="2" id="KW-0004">4Fe-4S</keyword>
<evidence type="ECO:0000256" key="9">
    <source>
        <dbReference type="ARBA" id="ARBA00023014"/>
    </source>
</evidence>
<protein>
    <submittedName>
        <fullName evidence="12">MiaB-like tRNA modifying enzyme</fullName>
    </submittedName>
</protein>
<gene>
    <name evidence="12" type="ORF">HMPREF9456_02146</name>
</gene>
<dbReference type="PROSITE" id="PS01278">
    <property type="entry name" value="MTTASE_RADICAL"/>
    <property type="match status" value="1"/>
</dbReference>
<proteinExistence type="predicted"/>
<dbReference type="AlphaFoldDB" id="F8X266"/>
<accession>F8X266</accession>
<dbReference type="Pfam" id="PF04055">
    <property type="entry name" value="Radical_SAM"/>
    <property type="match status" value="1"/>
</dbReference>
<dbReference type="CDD" id="cd01335">
    <property type="entry name" value="Radical_SAM"/>
    <property type="match status" value="1"/>
</dbReference>
<dbReference type="Pfam" id="PF00919">
    <property type="entry name" value="UPF0004"/>
    <property type="match status" value="1"/>
</dbReference>
<keyword evidence="6" id="KW-0819">tRNA processing</keyword>
<reference evidence="12 13" key="1">
    <citation type="submission" date="2011-04" db="EMBL/GenBank/DDBJ databases">
        <title>The Genome Sequence of Dysgonomonas mossii DSM 22836.</title>
        <authorList>
            <consortium name="The Broad Institute Genome Sequencing Platform"/>
            <person name="Earl A."/>
            <person name="Ward D."/>
            <person name="Feldgarden M."/>
            <person name="Gevers D."/>
            <person name="Pudlo N."/>
            <person name="Martens E."/>
            <person name="Allen-Vercoe E."/>
            <person name="Young S.K."/>
            <person name="Zeng Q."/>
            <person name="Gargeya S."/>
            <person name="Fitzgerald M."/>
            <person name="Haas B."/>
            <person name="Abouelleil A."/>
            <person name="Alvarado L."/>
            <person name="Arachchi H.M."/>
            <person name="Berlin A."/>
            <person name="Brown A."/>
            <person name="Chapman S.B."/>
            <person name="Chen Z."/>
            <person name="Dunbar C."/>
            <person name="Freedman E."/>
            <person name="Gearin G."/>
            <person name="Gellesch M."/>
            <person name="Goldberg J."/>
            <person name="Griggs A."/>
            <person name="Gujja S."/>
            <person name="Heiman D."/>
            <person name="Howarth C."/>
            <person name="Larson L."/>
            <person name="Lui A."/>
            <person name="MacDonald P.J.P."/>
            <person name="Mehta T."/>
            <person name="Montmayeur A."/>
            <person name="Murphy C."/>
            <person name="Neiman D."/>
            <person name="Pearson M."/>
            <person name="Priest M."/>
            <person name="Roberts A."/>
            <person name="Saif S."/>
            <person name="Shea T."/>
            <person name="Shenoy N."/>
            <person name="Sisk P."/>
            <person name="Stolte C."/>
            <person name="Sykes S."/>
            <person name="Yandava C."/>
            <person name="Wortman J."/>
            <person name="Nusbaum C."/>
            <person name="Birren B."/>
        </authorList>
    </citation>
    <scope>NUCLEOTIDE SEQUENCE [LARGE SCALE GENOMIC DNA]</scope>
    <source>
        <strain evidence="12 13">DSM 22836</strain>
    </source>
</reference>
<dbReference type="InterPro" id="IPR023404">
    <property type="entry name" value="rSAM_horseshoe"/>
</dbReference>
<keyword evidence="4" id="KW-0808">Transferase</keyword>
<dbReference type="SFLD" id="SFLDG01082">
    <property type="entry name" value="B12-binding_domain_containing"/>
    <property type="match status" value="1"/>
</dbReference>
<comment type="caution">
    <text evidence="12">The sequence shown here is derived from an EMBL/GenBank/DDBJ whole genome shotgun (WGS) entry which is preliminary data.</text>
</comment>
<dbReference type="GO" id="GO:0051539">
    <property type="term" value="F:4 iron, 4 sulfur cluster binding"/>
    <property type="evidence" value="ECO:0007669"/>
    <property type="project" value="UniProtKB-KW"/>
</dbReference>
<dbReference type="SFLD" id="SFLDG01061">
    <property type="entry name" value="methylthiotransferase"/>
    <property type="match status" value="1"/>
</dbReference>
<evidence type="ECO:0000313" key="13">
    <source>
        <dbReference type="Proteomes" id="UP000006420"/>
    </source>
</evidence>
<dbReference type="InterPro" id="IPR005839">
    <property type="entry name" value="Methylthiotransferase"/>
</dbReference>
<evidence type="ECO:0000259" key="10">
    <source>
        <dbReference type="PROSITE" id="PS51449"/>
    </source>
</evidence>
<dbReference type="OrthoDB" id="9805215at2"/>
<evidence type="ECO:0000256" key="8">
    <source>
        <dbReference type="ARBA" id="ARBA00023004"/>
    </source>
</evidence>
<keyword evidence="3" id="KW-0963">Cytoplasm</keyword>
<dbReference type="EMBL" id="ADLW01000010">
    <property type="protein sequence ID" value="EGK05882.1"/>
    <property type="molecule type" value="Genomic_DNA"/>
</dbReference>
<comment type="cofactor">
    <cofactor evidence="1">
        <name>[4Fe-4S] cluster</name>
        <dbReference type="ChEBI" id="CHEBI:49883"/>
    </cofactor>
</comment>
<dbReference type="InterPro" id="IPR007197">
    <property type="entry name" value="rSAM"/>
</dbReference>
<dbReference type="InterPro" id="IPR058240">
    <property type="entry name" value="rSAM_sf"/>
</dbReference>
<evidence type="ECO:0000256" key="3">
    <source>
        <dbReference type="ARBA" id="ARBA00022490"/>
    </source>
</evidence>
<dbReference type="InterPro" id="IPR038135">
    <property type="entry name" value="Methylthiotransferase_N_sf"/>
</dbReference>
<dbReference type="InterPro" id="IPR013848">
    <property type="entry name" value="Methylthiotransferase_N"/>
</dbReference>
<dbReference type="SMART" id="SM00729">
    <property type="entry name" value="Elp3"/>
    <property type="match status" value="1"/>
</dbReference>
<dbReference type="Proteomes" id="UP000006420">
    <property type="component" value="Unassembled WGS sequence"/>
</dbReference>
<organism evidence="12 13">
    <name type="scientific">Dysgonomonas mossii DSM 22836</name>
    <dbReference type="NCBI Taxonomy" id="742767"/>
    <lineage>
        <taxon>Bacteria</taxon>
        <taxon>Pseudomonadati</taxon>
        <taxon>Bacteroidota</taxon>
        <taxon>Bacteroidia</taxon>
        <taxon>Bacteroidales</taxon>
        <taxon>Dysgonomonadaceae</taxon>
        <taxon>Dysgonomonas</taxon>
    </lineage>
</organism>
<dbReference type="FunFam" id="3.40.50.12160:FF:000004">
    <property type="entry name" value="Threonylcarbamoyladenosine tRNA methylthiotransferase MtaB"/>
    <property type="match status" value="1"/>
</dbReference>
<dbReference type="NCBIfam" id="TIGR00089">
    <property type="entry name" value="MiaB/RimO family radical SAM methylthiotransferase"/>
    <property type="match status" value="1"/>
</dbReference>
<dbReference type="SFLD" id="SFLDS00029">
    <property type="entry name" value="Radical_SAM"/>
    <property type="match status" value="1"/>
</dbReference>
<dbReference type="SUPFAM" id="SSF102114">
    <property type="entry name" value="Radical SAM enzymes"/>
    <property type="match status" value="1"/>
</dbReference>
<dbReference type="GO" id="GO:0035598">
    <property type="term" value="F:tRNA (N(6)-L-threonylcarbamoyladenosine(37)-C(2))-methylthiotransferase activity"/>
    <property type="evidence" value="ECO:0007669"/>
    <property type="project" value="TreeGrafter"/>
</dbReference>
<evidence type="ECO:0000256" key="2">
    <source>
        <dbReference type="ARBA" id="ARBA00022485"/>
    </source>
</evidence>
<dbReference type="PROSITE" id="PS51449">
    <property type="entry name" value="MTTASE_N"/>
    <property type="match status" value="1"/>
</dbReference>
<keyword evidence="5" id="KW-0949">S-adenosyl-L-methionine</keyword>
<dbReference type="HOGENOM" id="CLU_018697_1_0_10"/>
<dbReference type="Gene3D" id="3.80.30.20">
    <property type="entry name" value="tm_1862 like domain"/>
    <property type="match status" value="1"/>
</dbReference>
<dbReference type="InterPro" id="IPR006638">
    <property type="entry name" value="Elp3/MiaA/NifB-like_rSAM"/>
</dbReference>
<dbReference type="STRING" id="742767.HMPREF9456_02146"/>
<dbReference type="RefSeq" id="WP_006843516.1">
    <property type="nucleotide sequence ID" value="NZ_AQWJ01000005.1"/>
</dbReference>
<dbReference type="GeneID" id="78082776"/>
<dbReference type="eggNOG" id="COG0621">
    <property type="taxonomic scope" value="Bacteria"/>
</dbReference>
<feature type="domain" description="Radical SAM core" evidence="11">
    <location>
        <begin position="145"/>
        <end position="373"/>
    </location>
</feature>
<evidence type="ECO:0000256" key="4">
    <source>
        <dbReference type="ARBA" id="ARBA00022679"/>
    </source>
</evidence>